<accession>A0A3C1KRF3</accession>
<dbReference type="InterPro" id="IPR006680">
    <property type="entry name" value="Amidohydro-rel"/>
</dbReference>
<dbReference type="PANTHER" id="PTHR43135:SF3">
    <property type="entry name" value="ALPHA-D-RIBOSE 1-METHYLPHOSPHONATE 5-TRIPHOSPHATE DIPHOSPHATASE"/>
    <property type="match status" value="1"/>
</dbReference>
<dbReference type="PANTHER" id="PTHR43135">
    <property type="entry name" value="ALPHA-D-RIBOSE 1-METHYLPHOSPHONATE 5-TRIPHOSPHATE DIPHOSPHATASE"/>
    <property type="match status" value="1"/>
</dbReference>
<dbReference type="SUPFAM" id="SSF51556">
    <property type="entry name" value="Metallo-dependent hydrolases"/>
    <property type="match status" value="1"/>
</dbReference>
<protein>
    <recommendedName>
        <fullName evidence="1">Amidohydrolase-related domain-containing protein</fullName>
    </recommendedName>
</protein>
<gene>
    <name evidence="2" type="ORF">DCP75_16515</name>
</gene>
<feature type="non-terminal residue" evidence="2">
    <location>
        <position position="326"/>
    </location>
</feature>
<name>A0A3C1KRF3_9GAMM</name>
<evidence type="ECO:0000313" key="3">
    <source>
        <dbReference type="Proteomes" id="UP000259273"/>
    </source>
</evidence>
<dbReference type="Proteomes" id="UP000259273">
    <property type="component" value="Unassembled WGS sequence"/>
</dbReference>
<dbReference type="Gene3D" id="3.20.20.140">
    <property type="entry name" value="Metal-dependent hydrolases"/>
    <property type="match status" value="1"/>
</dbReference>
<dbReference type="Pfam" id="PF01979">
    <property type="entry name" value="Amidohydro_1"/>
    <property type="match status" value="1"/>
</dbReference>
<evidence type="ECO:0000313" key="2">
    <source>
        <dbReference type="EMBL" id="HAN29289.1"/>
    </source>
</evidence>
<dbReference type="GO" id="GO:0016810">
    <property type="term" value="F:hydrolase activity, acting on carbon-nitrogen (but not peptide) bonds"/>
    <property type="evidence" value="ECO:0007669"/>
    <property type="project" value="InterPro"/>
</dbReference>
<dbReference type="InterPro" id="IPR011059">
    <property type="entry name" value="Metal-dep_hydrolase_composite"/>
</dbReference>
<reference evidence="2 3" key="1">
    <citation type="journal article" date="2018" name="Nat. Biotechnol.">
        <title>A standardized bacterial taxonomy based on genome phylogeny substantially revises the tree of life.</title>
        <authorList>
            <person name="Parks D.H."/>
            <person name="Chuvochina M."/>
            <person name="Waite D.W."/>
            <person name="Rinke C."/>
            <person name="Skarshewski A."/>
            <person name="Chaumeil P.A."/>
            <person name="Hugenholtz P."/>
        </authorList>
    </citation>
    <scope>NUCLEOTIDE SEQUENCE [LARGE SCALE GENOMIC DNA]</scope>
    <source>
        <strain evidence="2">UBA9158</strain>
    </source>
</reference>
<dbReference type="SUPFAM" id="SSF51338">
    <property type="entry name" value="Composite domain of metallo-dependent hydrolases"/>
    <property type="match status" value="1"/>
</dbReference>
<dbReference type="Gene3D" id="2.30.40.10">
    <property type="entry name" value="Urease, subunit C, domain 1"/>
    <property type="match status" value="1"/>
</dbReference>
<dbReference type="EMBL" id="DMND01000221">
    <property type="protein sequence ID" value="HAN29289.1"/>
    <property type="molecule type" value="Genomic_DNA"/>
</dbReference>
<sequence length="326" mass="34973">MFAAATAASLCFSDMECSMIRAVTRWYMCGFVTVCKLLWCRRRRSRRRPVRMLRQLLVSVAALCVAAQSTAAPEPGEENINEVLAGGIAPPTVAPARGDESRGPFPRLLLRNGFLIDGTGAPPRGPVDILILNNRIAEIRSADKGAVSNVTAPDGTEVIDAGGKYILPGFIDAHAHLGSTSHAPAGSLTNPEYVLKLWLAHGITTVRDVGATMGLKWTLQHRELSAKGSIAAPHLLVFAALPATIASPEQARAWVRDVHRKGADGVKFFGAAPAIIAAATAEAIDRDMRTAFHHAQLAVTRVNVLDSARMGVNSMEHWYGLPEAMF</sequence>
<comment type="caution">
    <text evidence="2">The sequence shown here is derived from an EMBL/GenBank/DDBJ whole genome shotgun (WGS) entry which is preliminary data.</text>
</comment>
<organism evidence="2 3">
    <name type="scientific">Haliea salexigens</name>
    <dbReference type="NCBI Taxonomy" id="287487"/>
    <lineage>
        <taxon>Bacteria</taxon>
        <taxon>Pseudomonadati</taxon>
        <taxon>Pseudomonadota</taxon>
        <taxon>Gammaproteobacteria</taxon>
        <taxon>Cellvibrionales</taxon>
        <taxon>Halieaceae</taxon>
        <taxon>Haliea</taxon>
    </lineage>
</organism>
<evidence type="ECO:0000259" key="1">
    <source>
        <dbReference type="Pfam" id="PF01979"/>
    </source>
</evidence>
<dbReference type="AlphaFoldDB" id="A0A3C1KRF3"/>
<proteinExistence type="predicted"/>
<dbReference type="InterPro" id="IPR032466">
    <property type="entry name" value="Metal_Hydrolase"/>
</dbReference>
<dbReference type="InterPro" id="IPR051781">
    <property type="entry name" value="Metallo-dep_Hydrolase"/>
</dbReference>
<feature type="domain" description="Amidohydrolase-related" evidence="1">
    <location>
        <begin position="165"/>
        <end position="296"/>
    </location>
</feature>